<dbReference type="Gene3D" id="2.160.20.70">
    <property type="match status" value="1"/>
</dbReference>
<dbReference type="Pfam" id="PF08603">
    <property type="entry name" value="CAP_C"/>
    <property type="match status" value="1"/>
</dbReference>
<dbReference type="InterPro" id="IPR036223">
    <property type="entry name" value="CAP_C_sf"/>
</dbReference>
<dbReference type="AlphaFoldDB" id="A0A0G4HTL7"/>
<dbReference type="SUPFAM" id="SSF69340">
    <property type="entry name" value="C-terminal domain of adenylylcyclase associated protein"/>
    <property type="match status" value="1"/>
</dbReference>
<evidence type="ECO:0000313" key="4">
    <source>
        <dbReference type="EMBL" id="CEM47719.1"/>
    </source>
</evidence>
<organism evidence="4">
    <name type="scientific">Chromera velia CCMP2878</name>
    <dbReference type="NCBI Taxonomy" id="1169474"/>
    <lineage>
        <taxon>Eukaryota</taxon>
        <taxon>Sar</taxon>
        <taxon>Alveolata</taxon>
        <taxon>Colpodellida</taxon>
        <taxon>Chromeraceae</taxon>
        <taxon>Chromera</taxon>
    </lineage>
</organism>
<dbReference type="InterPro" id="IPR006599">
    <property type="entry name" value="CARP_motif"/>
</dbReference>
<feature type="region of interest" description="Disordered" evidence="2">
    <location>
        <begin position="23"/>
        <end position="58"/>
    </location>
</feature>
<protein>
    <recommendedName>
        <fullName evidence="3">C-CAP/cofactor C-like domain-containing protein</fullName>
    </recommendedName>
</protein>
<dbReference type="PANTHER" id="PTHR10652:SF0">
    <property type="entry name" value="ADENYLYL CYCLASE-ASSOCIATED PROTEIN"/>
    <property type="match status" value="1"/>
</dbReference>
<dbReference type="EMBL" id="CDMZ01003826">
    <property type="protein sequence ID" value="CEM47719.1"/>
    <property type="molecule type" value="Genomic_DNA"/>
</dbReference>
<feature type="compositionally biased region" description="Low complexity" evidence="2">
    <location>
        <begin position="24"/>
        <end position="58"/>
    </location>
</feature>
<evidence type="ECO:0000259" key="3">
    <source>
        <dbReference type="PROSITE" id="PS51329"/>
    </source>
</evidence>
<dbReference type="GO" id="GO:0019933">
    <property type="term" value="P:cAMP-mediated signaling"/>
    <property type="evidence" value="ECO:0007669"/>
    <property type="project" value="TreeGrafter"/>
</dbReference>
<dbReference type="InterPro" id="IPR017901">
    <property type="entry name" value="C-CAP_CF_C-like"/>
</dbReference>
<dbReference type="VEuPathDB" id="CryptoDB:Cvel_8488"/>
<gene>
    <name evidence="4" type="ORF">Cvel_8488</name>
</gene>
<feature type="region of interest" description="Disordered" evidence="2">
    <location>
        <begin position="259"/>
        <end position="322"/>
    </location>
</feature>
<evidence type="ECO:0000256" key="2">
    <source>
        <dbReference type="SAM" id="MobiDB-lite"/>
    </source>
</evidence>
<dbReference type="InterPro" id="IPR013912">
    <property type="entry name" value="Adenylate_cyclase-assoc_CAP_C"/>
</dbReference>
<comment type="similarity">
    <text evidence="1">Belongs to the CAP family.</text>
</comment>
<reference evidence="4" key="1">
    <citation type="submission" date="2014-11" db="EMBL/GenBank/DDBJ databases">
        <authorList>
            <person name="Otto D Thomas"/>
            <person name="Naeem Raeece"/>
        </authorList>
    </citation>
    <scope>NUCLEOTIDE SEQUENCE</scope>
</reference>
<dbReference type="PANTHER" id="PTHR10652">
    <property type="entry name" value="ADENYLYL CYCLASE-ASSOCIATED PROTEIN"/>
    <property type="match status" value="1"/>
</dbReference>
<dbReference type="GO" id="GO:0007015">
    <property type="term" value="P:actin filament organization"/>
    <property type="evidence" value="ECO:0007669"/>
    <property type="project" value="TreeGrafter"/>
</dbReference>
<name>A0A0G4HTL7_9ALVE</name>
<dbReference type="InterPro" id="IPR036222">
    <property type="entry name" value="CAP_N_sf"/>
</dbReference>
<proteinExistence type="inferred from homology"/>
<evidence type="ECO:0000256" key="1">
    <source>
        <dbReference type="ARBA" id="ARBA00007659"/>
    </source>
</evidence>
<dbReference type="InterPro" id="IPR001837">
    <property type="entry name" value="Adenylate_cyclase-assoc_CAP"/>
</dbReference>
<feature type="region of interest" description="Disordered" evidence="2">
    <location>
        <begin position="359"/>
        <end position="403"/>
    </location>
</feature>
<sequence>MDVEKLRQLIERLQVVTESLEKYSASSPEVPSESAPAASGPGAKTTPPEASSQKSGKAASAASAEFWTAVTPSIEKLVEESKKCDTTVQWLTGRIVLSFSMAKRFLALASACVKPAVLNEPLNEPPANLFGPFLEVCKAIPSGPTKQPYGQPTGGKLDDPRGPHVHPCKAAVSICSSHLWLLLDDPPSYVEAMKEEISFSVTKVQQMRVPETSAWAKAVNELSASLLAYVKSKAPSGIAWGKEGGEDADAFLALHPLDPSKTEKAQGDDTQGPPKALPPKKAPLGMKKAGPPPPKKAGAPQSAYHQVAPKAKSTGGGETSAGGGMAAVFDEINKLGMEGMHQGLKHVTRDMKVKFDPTKGEYVKKDGGTTAEGGAGPPKTITGAGKKAPPGPKAGSKPPPPPSCTLQGKIWRLENYEDDKNVTVTPSLDQNAYIAACRKSTVRVPQKCNTIGIDGCKKVSVIAKACLSQIEAVNCDDIQIFVEEKVPAIALDKCTGVEIFLLSEESKACEIRSSKSSDMNVSFPAPTETDAENRTELPIPEAFVSRIEDGKLKTEVSSLYA</sequence>
<accession>A0A0G4HTL7</accession>
<dbReference type="GO" id="GO:0008179">
    <property type="term" value="F:adenylate cyclase binding"/>
    <property type="evidence" value="ECO:0007669"/>
    <property type="project" value="TreeGrafter"/>
</dbReference>
<feature type="compositionally biased region" description="Pro residues" evidence="2">
    <location>
        <begin position="389"/>
        <end position="403"/>
    </location>
</feature>
<dbReference type="InterPro" id="IPR016098">
    <property type="entry name" value="CAP/MinC_C"/>
</dbReference>
<dbReference type="SUPFAM" id="SSF101278">
    <property type="entry name" value="N-terminal domain of adenylylcyclase associated protein, CAP"/>
    <property type="match status" value="1"/>
</dbReference>
<dbReference type="Gene3D" id="1.25.40.330">
    <property type="entry name" value="Adenylate cyclase-associated CAP, N-terminal domain"/>
    <property type="match status" value="1"/>
</dbReference>
<dbReference type="SMART" id="SM00673">
    <property type="entry name" value="CARP"/>
    <property type="match status" value="2"/>
</dbReference>
<dbReference type="PROSITE" id="PS51329">
    <property type="entry name" value="C_CAP_COFACTOR_C"/>
    <property type="match status" value="1"/>
</dbReference>
<feature type="domain" description="C-CAP/cofactor C-like" evidence="3">
    <location>
        <begin position="400"/>
        <end position="539"/>
    </location>
</feature>
<dbReference type="GO" id="GO:0005737">
    <property type="term" value="C:cytoplasm"/>
    <property type="evidence" value="ECO:0007669"/>
    <property type="project" value="TreeGrafter"/>
</dbReference>
<dbReference type="GO" id="GO:0003779">
    <property type="term" value="F:actin binding"/>
    <property type="evidence" value="ECO:0007669"/>
    <property type="project" value="InterPro"/>
</dbReference>